<proteinExistence type="predicted"/>
<evidence type="ECO:0000256" key="1">
    <source>
        <dbReference type="ARBA" id="ARBA00004448"/>
    </source>
</evidence>
<keyword evidence="4" id="KW-1133">Transmembrane helix</keyword>
<dbReference type="PANTHER" id="PTHR21382:SF1">
    <property type="entry name" value="NADH DEHYDROGENASE [UBIQUINONE] 1 ALPHA SUBCOMPLEX SUBUNIT 11"/>
    <property type="match status" value="1"/>
</dbReference>
<comment type="subcellular location">
    <subcellularLocation>
        <location evidence="1">Mitochondrion inner membrane</location>
        <topology evidence="1">Multi-pass membrane protein</topology>
    </subcellularLocation>
</comment>
<evidence type="ECO:0008006" key="9">
    <source>
        <dbReference type="Google" id="ProtNLM"/>
    </source>
</evidence>
<dbReference type="GO" id="GO:0005743">
    <property type="term" value="C:mitochondrial inner membrane"/>
    <property type="evidence" value="ECO:0007669"/>
    <property type="project" value="UniProtKB-SubCell"/>
</dbReference>
<evidence type="ECO:0000313" key="7">
    <source>
        <dbReference type="EMBL" id="KAK0555503.1"/>
    </source>
</evidence>
<organism evidence="7 8">
    <name type="scientific">Tilletia horrida</name>
    <dbReference type="NCBI Taxonomy" id="155126"/>
    <lineage>
        <taxon>Eukaryota</taxon>
        <taxon>Fungi</taxon>
        <taxon>Dikarya</taxon>
        <taxon>Basidiomycota</taxon>
        <taxon>Ustilaginomycotina</taxon>
        <taxon>Exobasidiomycetes</taxon>
        <taxon>Tilletiales</taxon>
        <taxon>Tilletiaceae</taxon>
        <taxon>Tilletia</taxon>
    </lineage>
</organism>
<comment type="caution">
    <text evidence="7">The sequence shown here is derived from an EMBL/GenBank/DDBJ whole genome shotgun (WGS) entry which is preliminary data.</text>
</comment>
<keyword evidence="3" id="KW-0999">Mitochondrion inner membrane</keyword>
<dbReference type="InterPro" id="IPR039205">
    <property type="entry name" value="NDUFA11"/>
</dbReference>
<keyword evidence="5" id="KW-0496">Mitochondrion</keyword>
<evidence type="ECO:0000256" key="6">
    <source>
        <dbReference type="ARBA" id="ARBA00023136"/>
    </source>
</evidence>
<reference evidence="7" key="1">
    <citation type="journal article" date="2023" name="PhytoFront">
        <title>Draft Genome Resources of Seven Strains of Tilletia horrida, Causal Agent of Kernel Smut of Rice.</title>
        <authorList>
            <person name="Khanal S."/>
            <person name="Antony Babu S."/>
            <person name="Zhou X.G."/>
        </authorList>
    </citation>
    <scope>NUCLEOTIDE SEQUENCE</scope>
    <source>
        <strain evidence="7">TX6</strain>
    </source>
</reference>
<keyword evidence="6" id="KW-0472">Membrane</keyword>
<dbReference type="GO" id="GO:0006120">
    <property type="term" value="P:mitochondrial electron transport, NADH to ubiquinone"/>
    <property type="evidence" value="ECO:0007669"/>
    <property type="project" value="InterPro"/>
</dbReference>
<keyword evidence="8" id="KW-1185">Reference proteome</keyword>
<dbReference type="Proteomes" id="UP001176517">
    <property type="component" value="Unassembled WGS sequence"/>
</dbReference>
<dbReference type="GO" id="GO:0045271">
    <property type="term" value="C:respiratory chain complex I"/>
    <property type="evidence" value="ECO:0007669"/>
    <property type="project" value="InterPro"/>
</dbReference>
<evidence type="ECO:0000256" key="5">
    <source>
        <dbReference type="ARBA" id="ARBA00023128"/>
    </source>
</evidence>
<gene>
    <name evidence="7" type="ORF">OC846_001663</name>
</gene>
<evidence type="ECO:0000313" key="8">
    <source>
        <dbReference type="Proteomes" id="UP001176517"/>
    </source>
</evidence>
<dbReference type="AlphaFoldDB" id="A0AAN6JTA9"/>
<dbReference type="EMBL" id="JAPDMZ010000026">
    <property type="protein sequence ID" value="KAK0555503.1"/>
    <property type="molecule type" value="Genomic_DNA"/>
</dbReference>
<name>A0AAN6JTA9_9BASI</name>
<dbReference type="PANTHER" id="PTHR21382">
    <property type="entry name" value="NADH-UBIQUINONE OXIDOREDUCTASE SUBUNIT"/>
    <property type="match status" value="1"/>
</dbReference>
<evidence type="ECO:0000256" key="3">
    <source>
        <dbReference type="ARBA" id="ARBA00022792"/>
    </source>
</evidence>
<evidence type="ECO:0000256" key="4">
    <source>
        <dbReference type="ARBA" id="ARBA00022989"/>
    </source>
</evidence>
<sequence length="182" mass="18330">MSNPQSPEAYEGKDALGAGVSGALQAGAAGLLVSSVQNALQTHNAGAMGVFTRTGSTIAIMAAMGGTFAYADSLTANIRESNDALNAAAGGCAAGLVMGASSRSAPTMLFGCLGLGALMGTFQAAGKNLAGPFSAVQPVEAIPIAPREGEEGGPVRTVGRELREARRRAFFKQPRQDAATEE</sequence>
<evidence type="ECO:0000256" key="2">
    <source>
        <dbReference type="ARBA" id="ARBA00022692"/>
    </source>
</evidence>
<protein>
    <recommendedName>
        <fullName evidence="9">NADH dehydrogenase [ubiquinone] 1 alpha subcomplex subunit 11</fullName>
    </recommendedName>
</protein>
<keyword evidence="2" id="KW-0812">Transmembrane</keyword>
<accession>A0AAN6JTA9</accession>
<dbReference type="Pfam" id="PF02466">
    <property type="entry name" value="Tim17"/>
    <property type="match status" value="1"/>
</dbReference>